<dbReference type="Proteomes" id="UP000317169">
    <property type="component" value="Unassembled WGS sequence"/>
</dbReference>
<feature type="transmembrane region" description="Helical" evidence="1">
    <location>
        <begin position="162"/>
        <end position="181"/>
    </location>
</feature>
<keyword evidence="1" id="KW-1133">Transmembrane helix</keyword>
<evidence type="ECO:0000313" key="2">
    <source>
        <dbReference type="EMBL" id="TQD40549.1"/>
    </source>
</evidence>
<gene>
    <name evidence="2" type="ORF">FKR84_00805</name>
</gene>
<keyword evidence="1" id="KW-0812">Transmembrane</keyword>
<dbReference type="AlphaFoldDB" id="A0A507ZT23"/>
<dbReference type="OrthoDB" id="9807384at2"/>
<name>A0A507ZT23_9FLAO</name>
<dbReference type="EMBL" id="VIAR01000001">
    <property type="protein sequence ID" value="TQD40549.1"/>
    <property type="molecule type" value="Genomic_DNA"/>
</dbReference>
<feature type="transmembrane region" description="Helical" evidence="1">
    <location>
        <begin position="339"/>
        <end position="359"/>
    </location>
</feature>
<protein>
    <submittedName>
        <fullName evidence="2">Protein BatD</fullName>
    </submittedName>
</protein>
<sequence length="549" mass="62619">MMKAKCKHTTDFAKYWFWLPTFCLFLLGQTVFGQQVKTEVDTTTIKIGEQINYTIKVSAEASAVIKFPEKKDFLPLEAFEVSPTDTVKNAADYSFMRRYALTQFDSGSYTIPRQRILINNQTFYADSLQVEVRNVAVDTTKQQLFPIKPSVEVEKPFRVPTWLWYTLAALLILGLLTYWLLKTRKKRKEAQRQLPPYEQAKKTLEELDKSQTLEQGEVKKYYSVLTEAIRRYLDKKVDGRALESTTNELIAYLKNAKNENKLYVKDSLIGSLTAILNRADLAKFAGIKPDRLTAKEDRKTIEEHLDSLQQAIPEPTEKDTEKDAAYLEEKRQKRRKKQWIITGVSGVVIILVAVGIFIGEKGFSYTKDLIFGHPSKELLHGDWITSSYGTPSVKITTPKVLVRQELDSIIQIPQLQQKDAKVTSFAFGPLLGDFHIQLNTVSFKNTTEVDLNKTIDKIYEFLEDKGATNILVKNEEFITPEGAEGIKAFGSFSLENPITKGAIRKEYAILNFSEKGGMEQIILIYNQKDAYAEEMVGRIANSVKFKTED</sequence>
<reference evidence="2 3" key="1">
    <citation type="submission" date="2019-06" db="EMBL/GenBank/DDBJ databases">
        <title>Flavibacter putida gen. nov., sp. nov., a novel marine bacterium of the family Flavobacteriaceae isolated from coastal seawater.</title>
        <authorList>
            <person name="Feng X."/>
        </authorList>
    </citation>
    <scope>NUCLEOTIDE SEQUENCE [LARGE SCALE GENOMIC DNA]</scope>
    <source>
        <strain evidence="2 3">PLHSN227</strain>
    </source>
</reference>
<comment type="caution">
    <text evidence="2">The sequence shown here is derived from an EMBL/GenBank/DDBJ whole genome shotgun (WGS) entry which is preliminary data.</text>
</comment>
<organism evidence="2 3">
    <name type="scientific">Haloflavibacter putidus</name>
    <dbReference type="NCBI Taxonomy" id="2576776"/>
    <lineage>
        <taxon>Bacteria</taxon>
        <taxon>Pseudomonadati</taxon>
        <taxon>Bacteroidota</taxon>
        <taxon>Flavobacteriia</taxon>
        <taxon>Flavobacteriales</taxon>
        <taxon>Flavobacteriaceae</taxon>
        <taxon>Haloflavibacter</taxon>
    </lineage>
</organism>
<evidence type="ECO:0000256" key="1">
    <source>
        <dbReference type="SAM" id="Phobius"/>
    </source>
</evidence>
<evidence type="ECO:0000313" key="3">
    <source>
        <dbReference type="Proteomes" id="UP000317169"/>
    </source>
</evidence>
<accession>A0A507ZT23</accession>
<keyword evidence="1" id="KW-0472">Membrane</keyword>
<keyword evidence="3" id="KW-1185">Reference proteome</keyword>
<dbReference type="RefSeq" id="WP_141420281.1">
    <property type="nucleotide sequence ID" value="NZ_VIAR01000001.1"/>
</dbReference>
<proteinExistence type="predicted"/>